<evidence type="ECO:0000313" key="2">
    <source>
        <dbReference type="Proteomes" id="UP000734854"/>
    </source>
</evidence>
<accession>A0A8J5G9W4</accession>
<proteinExistence type="predicted"/>
<gene>
    <name evidence="1" type="ORF">ZIOFF_035597</name>
</gene>
<dbReference type="EMBL" id="JACMSC010000010">
    <property type="protein sequence ID" value="KAG6503286.1"/>
    <property type="molecule type" value="Genomic_DNA"/>
</dbReference>
<comment type="caution">
    <text evidence="1">The sequence shown here is derived from an EMBL/GenBank/DDBJ whole genome shotgun (WGS) entry which is preliminary data.</text>
</comment>
<sequence length="147" mass="16918">MASLEDSDDEEVAPQSVANYFFVDDDESPISFSVLPLHFDDGLKQEVADNAVFLHGTTDGGLQKVYKQVIGWKLVFEDVEPKIMVLSKDKKKNPQATERSLWEHLRTVFSTFEVRPSHNDVREHVFLMKLFNERDETLANSQVQIIY</sequence>
<protein>
    <submittedName>
        <fullName evidence="1">Uncharacterized protein</fullName>
    </submittedName>
</protein>
<name>A0A8J5G9W4_ZINOF</name>
<keyword evidence="2" id="KW-1185">Reference proteome</keyword>
<dbReference type="AlphaFoldDB" id="A0A8J5G9W4"/>
<dbReference type="Proteomes" id="UP000734854">
    <property type="component" value="Unassembled WGS sequence"/>
</dbReference>
<organism evidence="1 2">
    <name type="scientific">Zingiber officinale</name>
    <name type="common">Ginger</name>
    <name type="synonym">Amomum zingiber</name>
    <dbReference type="NCBI Taxonomy" id="94328"/>
    <lineage>
        <taxon>Eukaryota</taxon>
        <taxon>Viridiplantae</taxon>
        <taxon>Streptophyta</taxon>
        <taxon>Embryophyta</taxon>
        <taxon>Tracheophyta</taxon>
        <taxon>Spermatophyta</taxon>
        <taxon>Magnoliopsida</taxon>
        <taxon>Liliopsida</taxon>
        <taxon>Zingiberales</taxon>
        <taxon>Zingiberaceae</taxon>
        <taxon>Zingiber</taxon>
    </lineage>
</organism>
<evidence type="ECO:0000313" key="1">
    <source>
        <dbReference type="EMBL" id="KAG6503286.1"/>
    </source>
</evidence>
<reference evidence="1 2" key="1">
    <citation type="submission" date="2020-08" db="EMBL/GenBank/DDBJ databases">
        <title>Plant Genome Project.</title>
        <authorList>
            <person name="Zhang R.-G."/>
        </authorList>
    </citation>
    <scope>NUCLEOTIDE SEQUENCE [LARGE SCALE GENOMIC DNA]</scope>
    <source>
        <tissue evidence="1">Rhizome</tissue>
    </source>
</reference>
<dbReference type="PANTHER" id="PTHR46235:SF3">
    <property type="entry name" value="PHD FINGER-CONTAINING PROTEIN DDB_G0268158"/>
    <property type="match status" value="1"/>
</dbReference>
<dbReference type="PANTHER" id="PTHR46235">
    <property type="entry name" value="PHD FINGER-CONTAINING PROTEIN DDB_G0268158"/>
    <property type="match status" value="1"/>
</dbReference>